<feature type="transmembrane region" description="Helical" evidence="2">
    <location>
        <begin position="304"/>
        <end position="322"/>
    </location>
</feature>
<organism evidence="4 5">
    <name type="scientific">Actinomyces ruminicola</name>
    <dbReference type="NCBI Taxonomy" id="332524"/>
    <lineage>
        <taxon>Bacteria</taxon>
        <taxon>Bacillati</taxon>
        <taxon>Actinomycetota</taxon>
        <taxon>Actinomycetes</taxon>
        <taxon>Actinomycetales</taxon>
        <taxon>Actinomycetaceae</taxon>
        <taxon>Actinomyces</taxon>
    </lineage>
</organism>
<feature type="chain" id="PRO_5011541032" evidence="3">
    <location>
        <begin position="30"/>
        <end position="328"/>
    </location>
</feature>
<protein>
    <submittedName>
        <fullName evidence="4">LPXTG-motif cell wall anchor domain-containing protein</fullName>
    </submittedName>
</protein>
<dbReference type="STRING" id="332524.SAMN04487766_107146"/>
<dbReference type="Proteomes" id="UP000198541">
    <property type="component" value="Unassembled WGS sequence"/>
</dbReference>
<feature type="signal peptide" evidence="3">
    <location>
        <begin position="1"/>
        <end position="29"/>
    </location>
</feature>
<sequence>MRLGRSITAVGATAALVAGGVAVSTPALADTTADGFTLDAPASLVVDPNSSITVTGSGCGSADNPGKVRVALTDSQADSGFSTYVEVDAGTDGAWTATLDLSTAVAEVGGDSDVDPWYIVAQCNAYNVGESGIASEAIILDGTSFDGSYIIHGSTAGQQSFEITASGLTPGETATATLISQADADSADATPVATIGSGTVDADGNFSGTFPAPSVPDGTYVSRLTGSRYGEGGDSVSLITVKNGVYSTTARSTDDPSGNSIAGNGAATGTDTTAGTGSTAVPTVAAAVPAKASGKELAKTGAEGLTLTVLAAGLVASGAVLLRSRRRA</sequence>
<feature type="region of interest" description="Disordered" evidence="1">
    <location>
        <begin position="248"/>
        <end position="275"/>
    </location>
</feature>
<dbReference type="EMBL" id="FNIM01000005">
    <property type="protein sequence ID" value="SDN50919.1"/>
    <property type="molecule type" value="Genomic_DNA"/>
</dbReference>
<keyword evidence="2" id="KW-1133">Transmembrane helix</keyword>
<gene>
    <name evidence="4" type="ORF">SAMN05216355_10591</name>
</gene>
<keyword evidence="5" id="KW-1185">Reference proteome</keyword>
<proteinExistence type="predicted"/>
<feature type="compositionally biased region" description="Polar residues" evidence="1">
    <location>
        <begin position="248"/>
        <end position="261"/>
    </location>
</feature>
<evidence type="ECO:0000313" key="4">
    <source>
        <dbReference type="EMBL" id="SDN50919.1"/>
    </source>
</evidence>
<dbReference type="RefSeq" id="WP_092535050.1">
    <property type="nucleotide sequence ID" value="NZ_FNIM01000005.1"/>
</dbReference>
<keyword evidence="2" id="KW-0812">Transmembrane</keyword>
<accession>A0A1H0BZ81</accession>
<feature type="compositionally biased region" description="Low complexity" evidence="1">
    <location>
        <begin position="262"/>
        <end position="275"/>
    </location>
</feature>
<keyword evidence="3" id="KW-0732">Signal</keyword>
<evidence type="ECO:0000256" key="1">
    <source>
        <dbReference type="SAM" id="MobiDB-lite"/>
    </source>
</evidence>
<evidence type="ECO:0000256" key="3">
    <source>
        <dbReference type="SAM" id="SignalP"/>
    </source>
</evidence>
<reference evidence="5" key="1">
    <citation type="submission" date="2016-10" db="EMBL/GenBank/DDBJ databases">
        <authorList>
            <person name="Varghese N."/>
            <person name="Submissions S."/>
        </authorList>
    </citation>
    <scope>NUCLEOTIDE SEQUENCE [LARGE SCALE GENOMIC DNA]</scope>
    <source>
        <strain evidence="5">DSM 27982</strain>
    </source>
</reference>
<dbReference type="AlphaFoldDB" id="A0A1H0BZ81"/>
<evidence type="ECO:0000256" key="2">
    <source>
        <dbReference type="SAM" id="Phobius"/>
    </source>
</evidence>
<dbReference type="NCBIfam" id="TIGR01167">
    <property type="entry name" value="LPXTG_anchor"/>
    <property type="match status" value="1"/>
</dbReference>
<name>A0A1H0BZ81_9ACTO</name>
<keyword evidence="2" id="KW-0472">Membrane</keyword>
<evidence type="ECO:0000313" key="5">
    <source>
        <dbReference type="Proteomes" id="UP000198541"/>
    </source>
</evidence>